<dbReference type="AlphaFoldDB" id="A0A813UDR8"/>
<keyword evidence="3" id="KW-1185">Reference proteome</keyword>
<feature type="coiled-coil region" evidence="1">
    <location>
        <begin position="151"/>
        <end position="209"/>
    </location>
</feature>
<sequence length="290" mass="34399">MTKCFSHNCLKINLENEYFKEKITEIYNENKRLKEQIANLNAISKSEAGCQTIQKNDEIICISNIKSNKGSIKCSICQRNTEANSTKQNKNIQEFSKDKSKFKENLEMYDQINKIGTLLIKSYVKLCGMQQNLLKKYEDEVNSNAVKLDLINKMKVELDQYAKKCKTTEIELNNLRLKIDSLHQIEIKYKQLIIDLAAYKLKCNRYEQQMKLFDDDFLKDIENLKNKYDETLQLNKHYVRLLEKTKNPKLSLKYDLHNSIETEKHLNKFNQEFDETFKIKQFTKNIIENF</sequence>
<evidence type="ECO:0000313" key="2">
    <source>
        <dbReference type="EMBL" id="CAF0827711.1"/>
    </source>
</evidence>
<reference evidence="2" key="1">
    <citation type="submission" date="2021-02" db="EMBL/GenBank/DDBJ databases">
        <authorList>
            <person name="Nowell W R."/>
        </authorList>
    </citation>
    <scope>NUCLEOTIDE SEQUENCE</scope>
    <source>
        <strain evidence="2">Ploen Becks lab</strain>
    </source>
</reference>
<gene>
    <name evidence="2" type="ORF">OXX778_LOCUS7804</name>
</gene>
<name>A0A813UDR8_9BILA</name>
<proteinExistence type="predicted"/>
<evidence type="ECO:0000256" key="1">
    <source>
        <dbReference type="SAM" id="Coils"/>
    </source>
</evidence>
<comment type="caution">
    <text evidence="2">The sequence shown here is derived from an EMBL/GenBank/DDBJ whole genome shotgun (WGS) entry which is preliminary data.</text>
</comment>
<evidence type="ECO:0000313" key="3">
    <source>
        <dbReference type="Proteomes" id="UP000663879"/>
    </source>
</evidence>
<accession>A0A813UDR8</accession>
<organism evidence="2 3">
    <name type="scientific">Brachionus calyciflorus</name>
    <dbReference type="NCBI Taxonomy" id="104777"/>
    <lineage>
        <taxon>Eukaryota</taxon>
        <taxon>Metazoa</taxon>
        <taxon>Spiralia</taxon>
        <taxon>Gnathifera</taxon>
        <taxon>Rotifera</taxon>
        <taxon>Eurotatoria</taxon>
        <taxon>Monogononta</taxon>
        <taxon>Pseudotrocha</taxon>
        <taxon>Ploima</taxon>
        <taxon>Brachionidae</taxon>
        <taxon>Brachionus</taxon>
    </lineage>
</organism>
<dbReference type="EMBL" id="CAJNOC010001024">
    <property type="protein sequence ID" value="CAF0827711.1"/>
    <property type="molecule type" value="Genomic_DNA"/>
</dbReference>
<feature type="coiled-coil region" evidence="1">
    <location>
        <begin position="16"/>
        <end position="43"/>
    </location>
</feature>
<dbReference type="OrthoDB" id="10500726at2759"/>
<protein>
    <submittedName>
        <fullName evidence="2">Uncharacterized protein</fullName>
    </submittedName>
</protein>
<keyword evidence="1" id="KW-0175">Coiled coil</keyword>
<dbReference type="Proteomes" id="UP000663879">
    <property type="component" value="Unassembled WGS sequence"/>
</dbReference>